<dbReference type="AlphaFoldDB" id="A0A2I0VNF8"/>
<accession>A0A2I0VNF8</accession>
<protein>
    <submittedName>
        <fullName evidence="1">Uncharacterized protein</fullName>
    </submittedName>
</protein>
<evidence type="ECO:0000313" key="2">
    <source>
        <dbReference type="Proteomes" id="UP000233837"/>
    </source>
</evidence>
<evidence type="ECO:0000313" key="1">
    <source>
        <dbReference type="EMBL" id="PKU64949.1"/>
    </source>
</evidence>
<dbReference type="Proteomes" id="UP000233837">
    <property type="component" value="Unassembled WGS sequence"/>
</dbReference>
<reference evidence="1 2" key="2">
    <citation type="journal article" date="2017" name="Nature">
        <title>The Apostasia genome and the evolution of orchids.</title>
        <authorList>
            <person name="Zhang G.Q."/>
            <person name="Liu K.W."/>
            <person name="Li Z."/>
            <person name="Lohaus R."/>
            <person name="Hsiao Y.Y."/>
            <person name="Niu S.C."/>
            <person name="Wang J.Y."/>
            <person name="Lin Y.C."/>
            <person name="Xu Q."/>
            <person name="Chen L.J."/>
            <person name="Yoshida K."/>
            <person name="Fujiwara S."/>
            <person name="Wang Z.W."/>
            <person name="Zhang Y.Q."/>
            <person name="Mitsuda N."/>
            <person name="Wang M."/>
            <person name="Liu G.H."/>
            <person name="Pecoraro L."/>
            <person name="Huang H.X."/>
            <person name="Xiao X.J."/>
            <person name="Lin M."/>
            <person name="Wu X.Y."/>
            <person name="Wu W.L."/>
            <person name="Chen Y.Y."/>
            <person name="Chang S.B."/>
            <person name="Sakamoto S."/>
            <person name="Ohme-Takagi M."/>
            <person name="Yagi M."/>
            <person name="Zeng S.J."/>
            <person name="Shen C.Y."/>
            <person name="Yeh C.M."/>
            <person name="Luo Y.B."/>
            <person name="Tsai W.C."/>
            <person name="Van de Peer Y."/>
            <person name="Liu Z.J."/>
        </authorList>
    </citation>
    <scope>NUCLEOTIDE SEQUENCE [LARGE SCALE GENOMIC DNA]</scope>
    <source>
        <tissue evidence="1">The whole plant</tissue>
    </source>
</reference>
<reference evidence="1 2" key="1">
    <citation type="journal article" date="2016" name="Sci. Rep.">
        <title>The Dendrobium catenatum Lindl. genome sequence provides insights into polysaccharide synthase, floral development and adaptive evolution.</title>
        <authorList>
            <person name="Zhang G.Q."/>
            <person name="Xu Q."/>
            <person name="Bian C."/>
            <person name="Tsai W.C."/>
            <person name="Yeh C.M."/>
            <person name="Liu K.W."/>
            <person name="Yoshida K."/>
            <person name="Zhang L.S."/>
            <person name="Chang S.B."/>
            <person name="Chen F."/>
            <person name="Shi Y."/>
            <person name="Su Y.Y."/>
            <person name="Zhang Y.Q."/>
            <person name="Chen L.J."/>
            <person name="Yin Y."/>
            <person name="Lin M."/>
            <person name="Huang H."/>
            <person name="Deng H."/>
            <person name="Wang Z.W."/>
            <person name="Zhu S.L."/>
            <person name="Zhao X."/>
            <person name="Deng C."/>
            <person name="Niu S.C."/>
            <person name="Huang J."/>
            <person name="Wang M."/>
            <person name="Liu G.H."/>
            <person name="Yang H.J."/>
            <person name="Xiao X.J."/>
            <person name="Hsiao Y.Y."/>
            <person name="Wu W.L."/>
            <person name="Chen Y.Y."/>
            <person name="Mitsuda N."/>
            <person name="Ohme-Takagi M."/>
            <person name="Luo Y.B."/>
            <person name="Van de Peer Y."/>
            <person name="Liu Z.J."/>
        </authorList>
    </citation>
    <scope>NUCLEOTIDE SEQUENCE [LARGE SCALE GENOMIC DNA]</scope>
    <source>
        <tissue evidence="1">The whole plant</tissue>
    </source>
</reference>
<sequence>MGDHYFDGVTNYIKRLLANCELNSKFVVPSYYFREYPESDNDKESECARVTNK</sequence>
<gene>
    <name evidence="1" type="ORF">MA16_Dca004564</name>
</gene>
<proteinExistence type="predicted"/>
<keyword evidence="2" id="KW-1185">Reference proteome</keyword>
<organism evidence="1 2">
    <name type="scientific">Dendrobium catenatum</name>
    <dbReference type="NCBI Taxonomy" id="906689"/>
    <lineage>
        <taxon>Eukaryota</taxon>
        <taxon>Viridiplantae</taxon>
        <taxon>Streptophyta</taxon>
        <taxon>Embryophyta</taxon>
        <taxon>Tracheophyta</taxon>
        <taxon>Spermatophyta</taxon>
        <taxon>Magnoliopsida</taxon>
        <taxon>Liliopsida</taxon>
        <taxon>Asparagales</taxon>
        <taxon>Orchidaceae</taxon>
        <taxon>Epidendroideae</taxon>
        <taxon>Malaxideae</taxon>
        <taxon>Dendrobiinae</taxon>
        <taxon>Dendrobium</taxon>
    </lineage>
</organism>
<dbReference type="EMBL" id="KZ503378">
    <property type="protein sequence ID" value="PKU64949.1"/>
    <property type="molecule type" value="Genomic_DNA"/>
</dbReference>
<name>A0A2I0VNF8_9ASPA</name>